<evidence type="ECO:0000256" key="1">
    <source>
        <dbReference type="SAM" id="Phobius"/>
    </source>
</evidence>
<name>A0ABD5RP24_9EURY</name>
<evidence type="ECO:0000313" key="2">
    <source>
        <dbReference type="EMBL" id="MFC5972243.1"/>
    </source>
</evidence>
<keyword evidence="3" id="KW-1185">Reference proteome</keyword>
<organism evidence="2 3">
    <name type="scientific">Halomarina salina</name>
    <dbReference type="NCBI Taxonomy" id="1872699"/>
    <lineage>
        <taxon>Archaea</taxon>
        <taxon>Methanobacteriati</taxon>
        <taxon>Methanobacteriota</taxon>
        <taxon>Stenosarchaea group</taxon>
        <taxon>Halobacteria</taxon>
        <taxon>Halobacteriales</taxon>
        <taxon>Natronomonadaceae</taxon>
        <taxon>Halomarina</taxon>
    </lineage>
</organism>
<dbReference type="EMBL" id="JBHSQH010000001">
    <property type="protein sequence ID" value="MFC5972243.1"/>
    <property type="molecule type" value="Genomic_DNA"/>
</dbReference>
<keyword evidence="1" id="KW-0812">Transmembrane</keyword>
<keyword evidence="1" id="KW-0472">Membrane</keyword>
<reference evidence="2 3" key="1">
    <citation type="journal article" date="2019" name="Int. J. Syst. Evol. Microbiol.">
        <title>The Global Catalogue of Microorganisms (GCM) 10K type strain sequencing project: providing services to taxonomists for standard genome sequencing and annotation.</title>
        <authorList>
            <consortium name="The Broad Institute Genomics Platform"/>
            <consortium name="The Broad Institute Genome Sequencing Center for Infectious Disease"/>
            <person name="Wu L."/>
            <person name="Ma J."/>
        </authorList>
    </citation>
    <scope>NUCLEOTIDE SEQUENCE [LARGE SCALE GENOMIC DNA]</scope>
    <source>
        <strain evidence="2 3">CGMCC 1.12543</strain>
    </source>
</reference>
<feature type="transmembrane region" description="Helical" evidence="1">
    <location>
        <begin position="12"/>
        <end position="30"/>
    </location>
</feature>
<comment type="caution">
    <text evidence="2">The sequence shown here is derived from an EMBL/GenBank/DDBJ whole genome shotgun (WGS) entry which is preliminary data.</text>
</comment>
<dbReference type="RefSeq" id="WP_247415358.1">
    <property type="nucleotide sequence ID" value="NZ_JALLGW010000001.1"/>
</dbReference>
<evidence type="ECO:0000313" key="3">
    <source>
        <dbReference type="Proteomes" id="UP001596099"/>
    </source>
</evidence>
<dbReference type="InterPro" id="IPR058328">
    <property type="entry name" value="DUF8015"/>
</dbReference>
<keyword evidence="1" id="KW-1133">Transmembrane helix</keyword>
<dbReference type="Proteomes" id="UP001596099">
    <property type="component" value="Unassembled WGS sequence"/>
</dbReference>
<dbReference type="AlphaFoldDB" id="A0ABD5RP24"/>
<protein>
    <submittedName>
        <fullName evidence="2">Uncharacterized protein</fullName>
    </submittedName>
</protein>
<gene>
    <name evidence="2" type="ORF">ACFPYI_12955</name>
</gene>
<accession>A0ABD5RP24</accession>
<dbReference type="Pfam" id="PF26047">
    <property type="entry name" value="DUF8015"/>
    <property type="match status" value="1"/>
</dbReference>
<sequence>MSESEASSRHDVVLAAIPLTLVLGACAAVVSSLSLVFGLAGGSLPATGMVGYALFVDPPDSE</sequence>
<proteinExistence type="predicted"/>